<feature type="transmembrane region" description="Helical" evidence="1">
    <location>
        <begin position="369"/>
        <end position="386"/>
    </location>
</feature>
<dbReference type="OrthoDB" id="441660at2759"/>
<keyword evidence="1" id="KW-0472">Membrane</keyword>
<feature type="transmembrane region" description="Helical" evidence="1">
    <location>
        <begin position="141"/>
        <end position="164"/>
    </location>
</feature>
<evidence type="ECO:0008006" key="4">
    <source>
        <dbReference type="Google" id="ProtNLM"/>
    </source>
</evidence>
<protein>
    <recommendedName>
        <fullName evidence="4">LCCL domain-containing protein</fullName>
    </recommendedName>
</protein>
<dbReference type="AlphaFoldDB" id="A0A1L0CM03"/>
<name>A0A1L0CM03_9ASCO</name>
<dbReference type="VEuPathDB" id="FungiDB:HGUI_02093"/>
<proteinExistence type="predicted"/>
<organism evidence="2 3">
    <name type="scientific">Hanseniaspora guilliermondii</name>
    <dbReference type="NCBI Taxonomy" id="56406"/>
    <lineage>
        <taxon>Eukaryota</taxon>
        <taxon>Fungi</taxon>
        <taxon>Dikarya</taxon>
        <taxon>Ascomycota</taxon>
        <taxon>Saccharomycotina</taxon>
        <taxon>Saccharomycetes</taxon>
        <taxon>Saccharomycodales</taxon>
        <taxon>Saccharomycodaceae</taxon>
        <taxon>Hanseniaspora</taxon>
    </lineage>
</organism>
<sequence>MSLKHKYIKLDDNNLELETFSLPSPREGNTTSSEIPEDFHQRFESYFQPYVNSKEEHPQDPIVVGGIINDQNIVSQGTQFRYPNEYYTCDYKSHNIFQRLWHGPENVVDEPPSYKEDTILFKIDQFPRIWFQYRLNRSVRYVILAMFTFIQILLITIFFVWPYANISDDSILPLECNSRVGYPSGVLNNKCGVNYEKCGFQYDKKENVLINPAFKDKRDLEDGITIRCPALCDQGGLIYAPLSVGNQRIRYRNYIIGDHVYRGDTYPCSAAYHHYEKPHHEESTLKRNHPYAYAKSVVKRSLQKVVKYSLISKFTGGCIKMKNAGAQLDFPTFEGSENIKFDSFFPDSFVLEKTKLQSSFKNGCLDPRFFVLAINLVAFGIVFYLYESSVAFWWLVVEGYWFQSMIMDPALLVDPRDWSTFNELISLTMQKFLPLCFILYVLYDKCIKRTLNDEYESGIWKIFMLITFWIGLLNNITFDRLPVDRLTISDLKEQKGGIAATVFILSIIIVSAVTQAINVWKANLFKRYFKLYVGFIAALSLLGALPGFGLRIHHYILGLLLIPGCSTRGRTAYILQGVLLGLLVNGIARWDFASIIETQRALLRGSAGDLAKPPIFDIPTSPKIKDMNMFDEISWKLDSADTSISNFDGVSLLINDMEVYVGTNTTISISSLKNENQLFADLIYGALLYENNVKLYLRIARCDPLDSSKRGDYTNAGTLIYPYGNWTMPLPGVS</sequence>
<feature type="transmembrane region" description="Helical" evidence="1">
    <location>
        <begin position="459"/>
        <end position="478"/>
    </location>
</feature>
<keyword evidence="1" id="KW-1133">Transmembrane helix</keyword>
<evidence type="ECO:0000256" key="1">
    <source>
        <dbReference type="SAM" id="Phobius"/>
    </source>
</evidence>
<keyword evidence="3" id="KW-1185">Reference proteome</keyword>
<dbReference type="InterPro" id="IPR036609">
    <property type="entry name" value="LCCL_sf"/>
</dbReference>
<evidence type="ECO:0000313" key="2">
    <source>
        <dbReference type="EMBL" id="SGZ39893.1"/>
    </source>
</evidence>
<evidence type="ECO:0000313" key="3">
    <source>
        <dbReference type="Proteomes" id="UP000183365"/>
    </source>
</evidence>
<feature type="transmembrane region" description="Helical" evidence="1">
    <location>
        <begin position="531"/>
        <end position="552"/>
    </location>
</feature>
<dbReference type="EMBL" id="FQNF01000033">
    <property type="protein sequence ID" value="SGZ39893.1"/>
    <property type="molecule type" value="Genomic_DNA"/>
</dbReference>
<accession>A0A1L0CM03</accession>
<dbReference type="InterPro" id="IPR051957">
    <property type="entry name" value="CRISP-LCCL_domain"/>
</dbReference>
<dbReference type="Proteomes" id="UP000183365">
    <property type="component" value="Unassembled WGS sequence"/>
</dbReference>
<dbReference type="PANTHER" id="PTHR31331">
    <property type="entry name" value="LCCL DOMAIN PROTEIN (AFU_ORTHOLOGUE AFUA_5G08630)"/>
    <property type="match status" value="1"/>
</dbReference>
<keyword evidence="1" id="KW-0812">Transmembrane</keyword>
<feature type="transmembrane region" description="Helical" evidence="1">
    <location>
        <begin position="424"/>
        <end position="443"/>
    </location>
</feature>
<feature type="transmembrane region" description="Helical" evidence="1">
    <location>
        <begin position="498"/>
        <end position="519"/>
    </location>
</feature>
<gene>
    <name evidence="2" type="ORF">HGUI_02093</name>
</gene>
<reference evidence="3" key="1">
    <citation type="submission" date="2016-11" db="EMBL/GenBank/DDBJ databases">
        <authorList>
            <person name="Guldener U."/>
        </authorList>
    </citation>
    <scope>NUCLEOTIDE SEQUENCE [LARGE SCALE GENOMIC DNA]</scope>
</reference>
<dbReference type="PANTHER" id="PTHR31331:SF1">
    <property type="entry name" value="CYSTEINE RICH SECRETORY PROTEIN LCCL DOMAIN CONTAINING 2"/>
    <property type="match status" value="1"/>
</dbReference>
<dbReference type="SUPFAM" id="SSF69848">
    <property type="entry name" value="LCCL domain"/>
    <property type="match status" value="1"/>
</dbReference>